<organism evidence="15 16">
    <name type="scientific">Paenibacillus montanisoli</name>
    <dbReference type="NCBI Taxonomy" id="2081970"/>
    <lineage>
        <taxon>Bacteria</taxon>
        <taxon>Bacillati</taxon>
        <taxon>Bacillota</taxon>
        <taxon>Bacilli</taxon>
        <taxon>Bacillales</taxon>
        <taxon>Paenibacillaceae</taxon>
        <taxon>Paenibacillus</taxon>
    </lineage>
</organism>
<keyword evidence="10" id="KW-0902">Two-component regulatory system</keyword>
<gene>
    <name evidence="15" type="ORF">DL346_25300</name>
</gene>
<dbReference type="Proteomes" id="UP000249260">
    <property type="component" value="Unassembled WGS sequence"/>
</dbReference>
<dbReference type="GO" id="GO:0005886">
    <property type="term" value="C:plasma membrane"/>
    <property type="evidence" value="ECO:0007669"/>
    <property type="project" value="UniProtKB-SubCell"/>
</dbReference>
<dbReference type="PANTHER" id="PTHR34220">
    <property type="entry name" value="SENSOR HISTIDINE KINASE YPDA"/>
    <property type="match status" value="1"/>
</dbReference>
<accession>A0A328U0T2</accession>
<dbReference type="OrthoDB" id="9776552at2"/>
<dbReference type="Gene3D" id="6.10.340.10">
    <property type="match status" value="1"/>
</dbReference>
<reference evidence="15 16" key="1">
    <citation type="submission" date="2018-06" db="EMBL/GenBank/DDBJ databases">
        <title>Paenibacillus montanisoli sp. nov., isolated from mountain area soil.</title>
        <authorList>
            <person name="Wu M."/>
        </authorList>
    </citation>
    <scope>NUCLEOTIDE SEQUENCE [LARGE SCALE GENOMIC DNA]</scope>
    <source>
        <strain evidence="15 16">RA17</strain>
    </source>
</reference>
<dbReference type="PROSITE" id="PS50885">
    <property type="entry name" value="HAMP"/>
    <property type="match status" value="1"/>
</dbReference>
<dbReference type="InterPro" id="IPR005467">
    <property type="entry name" value="His_kinase_dom"/>
</dbReference>
<evidence type="ECO:0000256" key="5">
    <source>
        <dbReference type="ARBA" id="ARBA00022553"/>
    </source>
</evidence>
<proteinExistence type="predicted"/>
<dbReference type="GO" id="GO:0000155">
    <property type="term" value="F:phosphorelay sensor kinase activity"/>
    <property type="evidence" value="ECO:0007669"/>
    <property type="project" value="InterPro"/>
</dbReference>
<dbReference type="SMART" id="SM00304">
    <property type="entry name" value="HAMP"/>
    <property type="match status" value="1"/>
</dbReference>
<evidence type="ECO:0000256" key="7">
    <source>
        <dbReference type="ARBA" id="ARBA00022741"/>
    </source>
</evidence>
<keyword evidence="5" id="KW-0597">Phosphoprotein</keyword>
<evidence type="ECO:0000256" key="11">
    <source>
        <dbReference type="ARBA" id="ARBA00023136"/>
    </source>
</evidence>
<evidence type="ECO:0000256" key="9">
    <source>
        <dbReference type="ARBA" id="ARBA00022840"/>
    </source>
</evidence>
<dbReference type="PROSITE" id="PS50109">
    <property type="entry name" value="HIS_KIN"/>
    <property type="match status" value="1"/>
</dbReference>
<dbReference type="InterPro" id="IPR003660">
    <property type="entry name" value="HAMP_dom"/>
</dbReference>
<evidence type="ECO:0000256" key="4">
    <source>
        <dbReference type="ARBA" id="ARBA00022475"/>
    </source>
</evidence>
<keyword evidence="7" id="KW-0547">Nucleotide-binding</keyword>
<keyword evidence="6" id="KW-0808">Transferase</keyword>
<dbReference type="Pfam" id="PF06580">
    <property type="entry name" value="His_kinase"/>
    <property type="match status" value="1"/>
</dbReference>
<dbReference type="RefSeq" id="WP_112885177.1">
    <property type="nucleotide sequence ID" value="NZ_QLUW01000006.1"/>
</dbReference>
<dbReference type="EMBL" id="QLUW01000006">
    <property type="protein sequence ID" value="RAP73594.1"/>
    <property type="molecule type" value="Genomic_DNA"/>
</dbReference>
<dbReference type="AlphaFoldDB" id="A0A328U0T2"/>
<dbReference type="InterPro" id="IPR003594">
    <property type="entry name" value="HATPase_dom"/>
</dbReference>
<protein>
    <recommendedName>
        <fullName evidence="3">histidine kinase</fullName>
        <ecNumber evidence="3">2.7.13.3</ecNumber>
    </recommendedName>
</protein>
<evidence type="ECO:0000256" key="2">
    <source>
        <dbReference type="ARBA" id="ARBA00004651"/>
    </source>
</evidence>
<keyword evidence="12" id="KW-0812">Transmembrane</keyword>
<feature type="domain" description="Histidine kinase" evidence="13">
    <location>
        <begin position="451"/>
        <end position="550"/>
    </location>
</feature>
<evidence type="ECO:0000256" key="6">
    <source>
        <dbReference type="ARBA" id="ARBA00022679"/>
    </source>
</evidence>
<dbReference type="InterPro" id="IPR010559">
    <property type="entry name" value="Sig_transdc_His_kin_internal"/>
</dbReference>
<dbReference type="Pfam" id="PF02518">
    <property type="entry name" value="HATPase_c"/>
    <property type="match status" value="1"/>
</dbReference>
<evidence type="ECO:0000256" key="10">
    <source>
        <dbReference type="ARBA" id="ARBA00023012"/>
    </source>
</evidence>
<dbReference type="EC" id="2.7.13.3" evidence="3"/>
<evidence type="ECO:0000259" key="13">
    <source>
        <dbReference type="PROSITE" id="PS50109"/>
    </source>
</evidence>
<feature type="domain" description="HAMP" evidence="14">
    <location>
        <begin position="288"/>
        <end position="340"/>
    </location>
</feature>
<comment type="catalytic activity">
    <reaction evidence="1">
        <text>ATP + protein L-histidine = ADP + protein N-phospho-L-histidine.</text>
        <dbReference type="EC" id="2.7.13.3"/>
    </reaction>
</comment>
<dbReference type="SMART" id="SM00387">
    <property type="entry name" value="HATPase_c"/>
    <property type="match status" value="1"/>
</dbReference>
<dbReference type="PANTHER" id="PTHR34220:SF7">
    <property type="entry name" value="SENSOR HISTIDINE KINASE YPDA"/>
    <property type="match status" value="1"/>
</dbReference>
<dbReference type="CDD" id="cd06225">
    <property type="entry name" value="HAMP"/>
    <property type="match status" value="1"/>
</dbReference>
<dbReference type="InterPro" id="IPR036890">
    <property type="entry name" value="HATPase_C_sf"/>
</dbReference>
<evidence type="ECO:0000256" key="8">
    <source>
        <dbReference type="ARBA" id="ARBA00022777"/>
    </source>
</evidence>
<sequence length="551" mass="62578">MVPAFMRNASMKRKLFVSYLAVIMIPLALLGAYSYQQSRQLQLQQANVVLQDSLSKMEDNLSYKLQRFNSAIELVAYNPVFAHIFNDAYSDYYTMYKDLSENVDPLLDTTLFLNNDIKRIMIYTGNNITERMNSIIPIAKVEHEFWFDEAMKSSETNWYAQDGKVFGVRRIFGDTLEDKGNLVYMELKPEFFANSLKESSSREFTVAVTDAHQQVVYASKPSVKLPASGESSGDLVLSRPIHESGWTLSLIASSDAVTFQPWKIIRATIVIEGICFIVLFGIIWLFSRLFVSRIGQLNTKMRMVEQGVFNIDSRVQARDEIGELELRFGKMLASINVLIEEGYKNQISQKEAELRALQSQINPHFLYNSLSVINWKAISAGAEDISDVAGLLSTFYRTSLNKGKDIMSVRDELLNTKSYIEMQLIMHDYEFDVEYDIDEEMLDCQMIKLVLQPIVENAIEHGIDQKRTGKGLLRISGASLHDYIVFTVRDNGPGMTQELVDEVLVKQSKGYGLYNVQERIRVQYGNGYGLSIMSEAGEGTYVTVKLPKVQG</sequence>
<keyword evidence="12" id="KW-1133">Transmembrane helix</keyword>
<evidence type="ECO:0000259" key="14">
    <source>
        <dbReference type="PROSITE" id="PS50885"/>
    </source>
</evidence>
<dbReference type="InterPro" id="IPR050640">
    <property type="entry name" value="Bact_2-comp_sensor_kinase"/>
</dbReference>
<dbReference type="Gene3D" id="3.30.565.10">
    <property type="entry name" value="Histidine kinase-like ATPase, C-terminal domain"/>
    <property type="match status" value="1"/>
</dbReference>
<keyword evidence="4" id="KW-1003">Cell membrane</keyword>
<keyword evidence="8" id="KW-0418">Kinase</keyword>
<dbReference type="InterPro" id="IPR004358">
    <property type="entry name" value="Sig_transdc_His_kin-like_C"/>
</dbReference>
<dbReference type="GO" id="GO:0005524">
    <property type="term" value="F:ATP binding"/>
    <property type="evidence" value="ECO:0007669"/>
    <property type="project" value="UniProtKB-KW"/>
</dbReference>
<evidence type="ECO:0000256" key="1">
    <source>
        <dbReference type="ARBA" id="ARBA00000085"/>
    </source>
</evidence>
<keyword evidence="9" id="KW-0067">ATP-binding</keyword>
<comment type="caution">
    <text evidence="15">The sequence shown here is derived from an EMBL/GenBank/DDBJ whole genome shotgun (WGS) entry which is preliminary data.</text>
</comment>
<comment type="subcellular location">
    <subcellularLocation>
        <location evidence="2">Cell membrane</location>
        <topology evidence="2">Multi-pass membrane protein</topology>
    </subcellularLocation>
</comment>
<evidence type="ECO:0000313" key="16">
    <source>
        <dbReference type="Proteomes" id="UP000249260"/>
    </source>
</evidence>
<name>A0A328U0T2_9BACL</name>
<evidence type="ECO:0000256" key="12">
    <source>
        <dbReference type="SAM" id="Phobius"/>
    </source>
</evidence>
<evidence type="ECO:0000256" key="3">
    <source>
        <dbReference type="ARBA" id="ARBA00012438"/>
    </source>
</evidence>
<keyword evidence="11 12" id="KW-0472">Membrane</keyword>
<dbReference type="PRINTS" id="PR00344">
    <property type="entry name" value="BCTRLSENSOR"/>
</dbReference>
<dbReference type="SUPFAM" id="SSF55874">
    <property type="entry name" value="ATPase domain of HSP90 chaperone/DNA topoisomerase II/histidine kinase"/>
    <property type="match status" value="1"/>
</dbReference>
<feature type="transmembrane region" description="Helical" evidence="12">
    <location>
        <begin position="269"/>
        <end position="291"/>
    </location>
</feature>
<keyword evidence="16" id="KW-1185">Reference proteome</keyword>
<evidence type="ECO:0000313" key="15">
    <source>
        <dbReference type="EMBL" id="RAP73594.1"/>
    </source>
</evidence>